<proteinExistence type="predicted"/>
<dbReference type="Pfam" id="PF06071">
    <property type="entry name" value="YchF-GTPase_C"/>
    <property type="match status" value="1"/>
</dbReference>
<dbReference type="InterPro" id="IPR013029">
    <property type="entry name" value="YchF_C"/>
</dbReference>
<name>A0ABQ7SW76_PHRPL</name>
<dbReference type="CDD" id="cd04867">
    <property type="entry name" value="TGS_YchF_OLA1"/>
    <property type="match status" value="1"/>
</dbReference>
<evidence type="ECO:0000259" key="1">
    <source>
        <dbReference type="PROSITE" id="PS51880"/>
    </source>
</evidence>
<dbReference type="InterPro" id="IPR027417">
    <property type="entry name" value="P-loop_NTPase"/>
</dbReference>
<accession>A0ABQ7SW76</accession>
<dbReference type="PROSITE" id="PS51880">
    <property type="entry name" value="TGS"/>
    <property type="match status" value="1"/>
</dbReference>
<dbReference type="InterPro" id="IPR012675">
    <property type="entry name" value="Beta-grasp_dom_sf"/>
</dbReference>
<sequence length="167" mass="18749">MNMYVLLDNNECGTVMHALQDNVVPFFVCRLIKIKEWVDKHDPGALVIPFSGALELKLQEMSAEEKQKYLEENMTQSALPKIIKAGYAALQLEYFFTAGPDEVRAWTIRKGTKAPQAAGKIHTDFEKGFIMAEVMKFEDFKEGGSEAAVKVSSLLLSFPLTPFISRL</sequence>
<dbReference type="SUPFAM" id="SSF52540">
    <property type="entry name" value="P-loop containing nucleoside triphosphate hydrolases"/>
    <property type="match status" value="1"/>
</dbReference>
<dbReference type="InterPro" id="IPR012676">
    <property type="entry name" value="TGS-like"/>
</dbReference>
<evidence type="ECO:0000313" key="2">
    <source>
        <dbReference type="EMBL" id="KAH0621499.1"/>
    </source>
</evidence>
<dbReference type="SUPFAM" id="SSF81271">
    <property type="entry name" value="TGS-like"/>
    <property type="match status" value="1"/>
</dbReference>
<organism evidence="2 3">
    <name type="scientific">Phrynosoma platyrhinos</name>
    <name type="common">Desert horned lizard</name>
    <dbReference type="NCBI Taxonomy" id="52577"/>
    <lineage>
        <taxon>Eukaryota</taxon>
        <taxon>Metazoa</taxon>
        <taxon>Chordata</taxon>
        <taxon>Craniata</taxon>
        <taxon>Vertebrata</taxon>
        <taxon>Euteleostomi</taxon>
        <taxon>Lepidosauria</taxon>
        <taxon>Squamata</taxon>
        <taxon>Bifurcata</taxon>
        <taxon>Unidentata</taxon>
        <taxon>Episquamata</taxon>
        <taxon>Toxicofera</taxon>
        <taxon>Iguania</taxon>
        <taxon>Phrynosomatidae</taxon>
        <taxon>Phrynosomatinae</taxon>
        <taxon>Phrynosoma</taxon>
    </lineage>
</organism>
<dbReference type="InterPro" id="IPR004095">
    <property type="entry name" value="TGS"/>
</dbReference>
<gene>
    <name evidence="2" type="ORF">JD844_022869</name>
</gene>
<dbReference type="Proteomes" id="UP000826234">
    <property type="component" value="Unassembled WGS sequence"/>
</dbReference>
<dbReference type="EMBL" id="JAIPUX010003289">
    <property type="protein sequence ID" value="KAH0621499.1"/>
    <property type="molecule type" value="Genomic_DNA"/>
</dbReference>
<protein>
    <recommendedName>
        <fullName evidence="1">TGS domain-containing protein</fullName>
    </recommendedName>
</protein>
<feature type="domain" description="TGS" evidence="1">
    <location>
        <begin position="91"/>
        <end position="167"/>
    </location>
</feature>
<evidence type="ECO:0000313" key="3">
    <source>
        <dbReference type="Proteomes" id="UP000826234"/>
    </source>
</evidence>
<keyword evidence="3" id="KW-1185">Reference proteome</keyword>
<dbReference type="PANTHER" id="PTHR23305">
    <property type="entry name" value="OBG GTPASE FAMILY"/>
    <property type="match status" value="1"/>
</dbReference>
<dbReference type="Gene3D" id="3.10.20.30">
    <property type="match status" value="1"/>
</dbReference>
<dbReference type="PANTHER" id="PTHR23305:SF11">
    <property type="entry name" value="OBG-LIKE ATPASE 1"/>
    <property type="match status" value="1"/>
</dbReference>
<reference evidence="2 3" key="1">
    <citation type="journal article" date="2022" name="Gigascience">
        <title>A chromosome-level genome assembly and annotation of the desert horned lizard, Phrynosoma platyrhinos, provides insight into chromosomal rearrangements among reptiles.</title>
        <authorList>
            <person name="Koochekian N."/>
            <person name="Ascanio A."/>
            <person name="Farleigh K."/>
            <person name="Card D.C."/>
            <person name="Schield D.R."/>
            <person name="Castoe T.A."/>
            <person name="Jezkova T."/>
        </authorList>
    </citation>
    <scope>NUCLEOTIDE SEQUENCE [LARGE SCALE GENOMIC DNA]</scope>
    <source>
        <strain evidence="2">NK-2021</strain>
    </source>
</reference>
<comment type="caution">
    <text evidence="2">The sequence shown here is derived from an EMBL/GenBank/DDBJ whole genome shotgun (WGS) entry which is preliminary data.</text>
</comment>